<gene>
    <name evidence="1" type="ORF">L484_026370</name>
</gene>
<dbReference type="Proteomes" id="UP000030645">
    <property type="component" value="Unassembled WGS sequence"/>
</dbReference>
<proteinExistence type="predicted"/>
<reference evidence="2" key="1">
    <citation type="submission" date="2013-01" db="EMBL/GenBank/DDBJ databases">
        <title>Draft Genome Sequence of a Mulberry Tree, Morus notabilis C.K. Schneid.</title>
        <authorList>
            <person name="He N."/>
            <person name="Zhao S."/>
        </authorList>
    </citation>
    <scope>NUCLEOTIDE SEQUENCE</scope>
</reference>
<name>W9R8H5_9ROSA</name>
<protein>
    <submittedName>
        <fullName evidence="1">Uncharacterized protein</fullName>
    </submittedName>
</protein>
<evidence type="ECO:0000313" key="2">
    <source>
        <dbReference type="Proteomes" id="UP000030645"/>
    </source>
</evidence>
<dbReference type="EMBL" id="KE344356">
    <property type="protein sequence ID" value="EXB58169.1"/>
    <property type="molecule type" value="Genomic_DNA"/>
</dbReference>
<organism evidence="1 2">
    <name type="scientific">Morus notabilis</name>
    <dbReference type="NCBI Taxonomy" id="981085"/>
    <lineage>
        <taxon>Eukaryota</taxon>
        <taxon>Viridiplantae</taxon>
        <taxon>Streptophyta</taxon>
        <taxon>Embryophyta</taxon>
        <taxon>Tracheophyta</taxon>
        <taxon>Spermatophyta</taxon>
        <taxon>Magnoliopsida</taxon>
        <taxon>eudicotyledons</taxon>
        <taxon>Gunneridae</taxon>
        <taxon>Pentapetalae</taxon>
        <taxon>rosids</taxon>
        <taxon>fabids</taxon>
        <taxon>Rosales</taxon>
        <taxon>Moraceae</taxon>
        <taxon>Moreae</taxon>
        <taxon>Morus</taxon>
    </lineage>
</organism>
<dbReference type="AlphaFoldDB" id="W9R8H5"/>
<accession>W9R8H5</accession>
<evidence type="ECO:0000313" key="1">
    <source>
        <dbReference type="EMBL" id="EXB58169.1"/>
    </source>
</evidence>
<keyword evidence="2" id="KW-1185">Reference proteome</keyword>
<sequence>MDQGQGPGSGLSFSFQARPRHGPALCRAVPGTAQALNGPGVKRAVPARHSTFDTSNLNQLKFY</sequence>